<evidence type="ECO:0000256" key="10">
    <source>
        <dbReference type="PROSITE-ProRule" id="PRU01360"/>
    </source>
</evidence>
<dbReference type="InterPro" id="IPR036942">
    <property type="entry name" value="Beta-barrel_TonB_sf"/>
</dbReference>
<keyword evidence="2 10" id="KW-0813">Transport</keyword>
<evidence type="ECO:0000256" key="2">
    <source>
        <dbReference type="ARBA" id="ARBA00022448"/>
    </source>
</evidence>
<dbReference type="CDD" id="cd01347">
    <property type="entry name" value="ligand_gated_channel"/>
    <property type="match status" value="1"/>
</dbReference>
<keyword evidence="6 11" id="KW-0798">TonB box</keyword>
<dbReference type="EMBL" id="JBEWZG010000002">
    <property type="protein sequence ID" value="MFL0206567.1"/>
    <property type="molecule type" value="Genomic_DNA"/>
</dbReference>
<evidence type="ECO:0000256" key="5">
    <source>
        <dbReference type="ARBA" id="ARBA00022729"/>
    </source>
</evidence>
<evidence type="ECO:0000256" key="12">
    <source>
        <dbReference type="SAM" id="SignalP"/>
    </source>
</evidence>
<sequence>MNFIVLSMLGVRLAFASLSDTLVNVVVSASRQPVVSQRLAIPVYASKVKSTQLMNTPEVLSSVPGVFLQRTNQGGGSAFVRGLTGNQTLLVLDGIRFNNSTFRYGPNQYLNTIDPFSLDQIEVVRGSGSVQYGSDALTGAVHLISKKPTFGAKSWSGQLLGRGISQGMELSGLARLQFQSERNSISVLAGKKSFGDIRRGGGGSFQRPTGYEEQNLQVQYRAKLGEHFTLENLVQQNTQDHVPVYHKIQLENFALNEMTLQSYLRGYSRLTYQGQHNLLQTAEITASLQESIEERALQKKGSSTLRKEADEVRTLGIIGSFKSEFVPGLHSSTGLEFYADGVRSRRQDVNTKTTALRALYPDKSRYATFSAFSLHEWAYQSWQVHAGLRYQQMTAFLPDTTVKDAQISVGAFVYDGGLSYALSPSFTVFASIASGFRAPNLDDLGSLGIVDFRYELPAYQLKPEYSLTKNIGFRVQNRRYRAEWSAFHTSLTNLITRIKTTEIIQGYPVYRKENVDQAYLYGFEWSQTLVLGERFSVGNSISYVLGQNQTQNEPMRRIPPFNGNLSVNYQLDKGNIALLWLFADRQDRLSAGDKSDNRMNPGGTAGWGILQLQASYKLTPHIQLGMQGVNLGDVPYRMHGSGIDGMGRSLHLQVGYSW</sequence>
<dbReference type="Pfam" id="PF07715">
    <property type="entry name" value="Plug"/>
    <property type="match status" value="1"/>
</dbReference>
<evidence type="ECO:0000256" key="6">
    <source>
        <dbReference type="ARBA" id="ARBA00023077"/>
    </source>
</evidence>
<dbReference type="Gene3D" id="2.40.170.20">
    <property type="entry name" value="TonB-dependent receptor, beta-barrel domain"/>
    <property type="match status" value="1"/>
</dbReference>
<dbReference type="InterPro" id="IPR012910">
    <property type="entry name" value="Plug_dom"/>
</dbReference>
<proteinExistence type="inferred from homology"/>
<feature type="signal peptide" evidence="12">
    <location>
        <begin position="1"/>
        <end position="16"/>
    </location>
</feature>
<keyword evidence="5 12" id="KW-0732">Signal</keyword>
<keyword evidence="8 15" id="KW-0675">Receptor</keyword>
<name>A0ABW8SXD1_9BACT</name>
<dbReference type="InterPro" id="IPR039426">
    <property type="entry name" value="TonB-dep_rcpt-like"/>
</dbReference>
<dbReference type="Proteomes" id="UP001623559">
    <property type="component" value="Unassembled WGS sequence"/>
</dbReference>
<dbReference type="Gene3D" id="2.170.130.10">
    <property type="entry name" value="TonB-dependent receptor, plug domain"/>
    <property type="match status" value="1"/>
</dbReference>
<comment type="similarity">
    <text evidence="10 11">Belongs to the TonB-dependent receptor family.</text>
</comment>
<organism evidence="15 16">
    <name type="scientific">Aquirufa novilacunae</name>
    <dbReference type="NCBI Taxonomy" id="3139305"/>
    <lineage>
        <taxon>Bacteria</taxon>
        <taxon>Pseudomonadati</taxon>
        <taxon>Bacteroidota</taxon>
        <taxon>Cytophagia</taxon>
        <taxon>Cytophagales</taxon>
        <taxon>Flectobacillaceae</taxon>
        <taxon>Aquirufa</taxon>
    </lineage>
</organism>
<dbReference type="PANTHER" id="PTHR30069">
    <property type="entry name" value="TONB-DEPENDENT OUTER MEMBRANE RECEPTOR"/>
    <property type="match status" value="1"/>
</dbReference>
<dbReference type="Pfam" id="PF00593">
    <property type="entry name" value="TonB_dep_Rec_b-barrel"/>
    <property type="match status" value="1"/>
</dbReference>
<feature type="domain" description="TonB-dependent receptor-like beta-barrel" evidence="13">
    <location>
        <begin position="208"/>
        <end position="631"/>
    </location>
</feature>
<evidence type="ECO:0000313" key="16">
    <source>
        <dbReference type="Proteomes" id="UP001623559"/>
    </source>
</evidence>
<evidence type="ECO:0000256" key="4">
    <source>
        <dbReference type="ARBA" id="ARBA00022692"/>
    </source>
</evidence>
<keyword evidence="3 10" id="KW-1134">Transmembrane beta strand</keyword>
<dbReference type="InterPro" id="IPR037066">
    <property type="entry name" value="Plug_dom_sf"/>
</dbReference>
<protein>
    <submittedName>
        <fullName evidence="15">TonB-dependent receptor</fullName>
    </submittedName>
</protein>
<reference evidence="15 16" key="1">
    <citation type="submission" date="2024-07" db="EMBL/GenBank/DDBJ databases">
        <authorList>
            <person name="Pitt A."/>
            <person name="Hahn M.W."/>
        </authorList>
    </citation>
    <scope>NUCLEOTIDE SEQUENCE [LARGE SCALE GENOMIC DNA]</scope>
    <source>
        <strain evidence="15 16">2-AUSEE-184A6</strain>
    </source>
</reference>
<evidence type="ECO:0000259" key="13">
    <source>
        <dbReference type="Pfam" id="PF00593"/>
    </source>
</evidence>
<keyword evidence="9 10" id="KW-0998">Cell outer membrane</keyword>
<evidence type="ECO:0000256" key="8">
    <source>
        <dbReference type="ARBA" id="ARBA00023170"/>
    </source>
</evidence>
<evidence type="ECO:0000256" key="3">
    <source>
        <dbReference type="ARBA" id="ARBA00022452"/>
    </source>
</evidence>
<feature type="chain" id="PRO_5047149786" evidence="12">
    <location>
        <begin position="17"/>
        <end position="658"/>
    </location>
</feature>
<evidence type="ECO:0000256" key="7">
    <source>
        <dbReference type="ARBA" id="ARBA00023136"/>
    </source>
</evidence>
<comment type="subcellular location">
    <subcellularLocation>
        <location evidence="1 10">Cell outer membrane</location>
        <topology evidence="1 10">Multi-pass membrane protein</topology>
    </subcellularLocation>
</comment>
<evidence type="ECO:0000256" key="9">
    <source>
        <dbReference type="ARBA" id="ARBA00023237"/>
    </source>
</evidence>
<dbReference type="RefSeq" id="WP_406778142.1">
    <property type="nucleotide sequence ID" value="NZ_JBEWZG010000002.1"/>
</dbReference>
<keyword evidence="4 10" id="KW-0812">Transmembrane</keyword>
<gene>
    <name evidence="15" type="ORF">V7S74_07410</name>
</gene>
<dbReference type="InterPro" id="IPR000531">
    <property type="entry name" value="Beta-barrel_TonB"/>
</dbReference>
<feature type="domain" description="TonB-dependent receptor plug" evidence="14">
    <location>
        <begin position="45"/>
        <end position="140"/>
    </location>
</feature>
<accession>A0ABW8SXD1</accession>
<keyword evidence="7 10" id="KW-0472">Membrane</keyword>
<dbReference type="PANTHER" id="PTHR30069:SF29">
    <property type="entry name" value="HEMOGLOBIN AND HEMOGLOBIN-HAPTOGLOBIN-BINDING PROTEIN 1-RELATED"/>
    <property type="match status" value="1"/>
</dbReference>
<evidence type="ECO:0000256" key="1">
    <source>
        <dbReference type="ARBA" id="ARBA00004571"/>
    </source>
</evidence>
<comment type="caution">
    <text evidence="15">The sequence shown here is derived from an EMBL/GenBank/DDBJ whole genome shotgun (WGS) entry which is preliminary data.</text>
</comment>
<evidence type="ECO:0000259" key="14">
    <source>
        <dbReference type="Pfam" id="PF07715"/>
    </source>
</evidence>
<dbReference type="PROSITE" id="PS52016">
    <property type="entry name" value="TONB_DEPENDENT_REC_3"/>
    <property type="match status" value="1"/>
</dbReference>
<evidence type="ECO:0000256" key="11">
    <source>
        <dbReference type="RuleBase" id="RU003357"/>
    </source>
</evidence>
<dbReference type="SUPFAM" id="SSF56935">
    <property type="entry name" value="Porins"/>
    <property type="match status" value="1"/>
</dbReference>
<evidence type="ECO:0000313" key="15">
    <source>
        <dbReference type="EMBL" id="MFL0206567.1"/>
    </source>
</evidence>